<dbReference type="InterPro" id="IPR037066">
    <property type="entry name" value="Plug_dom_sf"/>
</dbReference>
<comment type="similarity">
    <text evidence="10 11">Belongs to the TonB-dependent receptor family.</text>
</comment>
<dbReference type="Pfam" id="PF07715">
    <property type="entry name" value="Plug"/>
    <property type="match status" value="1"/>
</dbReference>
<sequence>MKKTIISVILLVAMGLPAANGQTGQQLPATQAKQKRVSITKVFDKLSKSSKVPFFYSSSDFKDLLVDESGINYSSLDASLKYLKSNYPVEYEIRNNTVMLRKTSIKAIVPGRAISMAKDTVSVKENKIDEVVVIGYGKVKKSDATGSLTTVKMDSENNGNPVSAQDALTGKAAGVNIISPGGAPGAGSAIRIRGGSSLSASNDPLIVIDGIAIDNSSTSGSGNILGMINPNDIESYTVLKDASSTAIYGSRASNGVIIITTKKGSKKTRYQYSSNTKVSYNPKILDVLSGDEYRNFIKKQYVGNSAVINGLGSFDTNWQEEIYRTAVSNDQNFSMTGSVKDIPYRLSLGYTNQEGIIKKNAYERMNLSLALNPSFFDKHLNVNLNYKPSIENNDFISNPASGAVSFDPTRPVFDHSTPYGLGYFIWTDASGRPITQAGANPVSVLDLRKDQSKVIRHIGNIQLDYKVHGFEDLKLNLNTGFDILKSQGDIFVPDNAPLAWTSIGNDGQGLMESYTQKKSNLQFDAYANYSKTLGKHKFDVMGGYSWQRFWKSYNDYQTNITGNKIYKTAFPKSEYILLSFYGRLNYSFNDRYLITATLRNDASSRFAKDNRWGLFPSAAFAWKIKEEEFLKDNHFFSDLKLRVSYGKTGQQDIGGDYEWMQTYTYSDANALYQFGNQYYKTIRPNGYDPNLKWETTSTYNLGLDFGILKNRISGSVEVYKRTTDDLLNKISVAAGSNLTNMIFTNIGSMENKGLELTLNTIPVKKGDWQWNLDVNLTFNSSKITKLTLVDSPNYGVNIGNVSGSTAGTIQIHSVGFSPYTFYLYEQEYDANGKPIEGKYKGGLVKDKSPMPKSYLGISSKLSYKDWYFGFNGHANFGNYVYNNIKSKDYKTKTYSGNGTYSNILSYTAEQGFENLQLYSDFFLENASFFRMDNMTLGRTFKNISDKFDLGVSFSVQNAFVITKYSGLDPEVYLGIDNNMYSRPRSFLFGLNVNFK</sequence>
<dbReference type="EMBL" id="FRBM01000002">
    <property type="protein sequence ID" value="SHL11073.1"/>
    <property type="molecule type" value="Genomic_DNA"/>
</dbReference>
<dbReference type="EMBL" id="MAYF01000076">
    <property type="protein sequence ID" value="OCA79500.1"/>
    <property type="molecule type" value="Genomic_DNA"/>
</dbReference>
<keyword evidence="6 11" id="KW-0798">TonB box</keyword>
<protein>
    <submittedName>
        <fullName evidence="16">Iron complex outermembrane recepter protein</fullName>
    </submittedName>
</protein>
<evidence type="ECO:0000256" key="4">
    <source>
        <dbReference type="ARBA" id="ARBA00022692"/>
    </source>
</evidence>
<dbReference type="Proteomes" id="UP000093508">
    <property type="component" value="Unassembled WGS sequence"/>
</dbReference>
<dbReference type="STRING" id="1423959.SAMN05444407_102277"/>
<evidence type="ECO:0000256" key="1">
    <source>
        <dbReference type="ARBA" id="ARBA00004571"/>
    </source>
</evidence>
<gene>
    <name evidence="15" type="ORF">BBH99_18740</name>
    <name evidence="16" type="ORF">SAMN05444407_102277</name>
</gene>
<keyword evidence="5 12" id="KW-0732">Signal</keyword>
<dbReference type="GO" id="GO:0015344">
    <property type="term" value="F:siderophore uptake transmembrane transporter activity"/>
    <property type="evidence" value="ECO:0007669"/>
    <property type="project" value="TreeGrafter"/>
</dbReference>
<evidence type="ECO:0000256" key="8">
    <source>
        <dbReference type="ARBA" id="ARBA00023170"/>
    </source>
</evidence>
<evidence type="ECO:0000256" key="12">
    <source>
        <dbReference type="SAM" id="SignalP"/>
    </source>
</evidence>
<dbReference type="OrthoDB" id="9768177at2"/>
<accession>A0A1M6XZ09</accession>
<evidence type="ECO:0000256" key="9">
    <source>
        <dbReference type="ARBA" id="ARBA00023237"/>
    </source>
</evidence>
<dbReference type="PROSITE" id="PS52016">
    <property type="entry name" value="TONB_DEPENDENT_REC_3"/>
    <property type="match status" value="1"/>
</dbReference>
<dbReference type="GO" id="GO:0009279">
    <property type="term" value="C:cell outer membrane"/>
    <property type="evidence" value="ECO:0007669"/>
    <property type="project" value="UniProtKB-SubCell"/>
</dbReference>
<evidence type="ECO:0000313" key="15">
    <source>
        <dbReference type="EMBL" id="OCA79500.1"/>
    </source>
</evidence>
<evidence type="ECO:0000256" key="11">
    <source>
        <dbReference type="RuleBase" id="RU003357"/>
    </source>
</evidence>
<dbReference type="InterPro" id="IPR023997">
    <property type="entry name" value="TonB-dep_OMP_SusC/RagA_CS"/>
</dbReference>
<dbReference type="GO" id="GO:0044718">
    <property type="term" value="P:siderophore transmembrane transport"/>
    <property type="evidence" value="ECO:0007669"/>
    <property type="project" value="TreeGrafter"/>
</dbReference>
<dbReference type="Proteomes" id="UP000184069">
    <property type="component" value="Unassembled WGS sequence"/>
</dbReference>
<dbReference type="InterPro" id="IPR039426">
    <property type="entry name" value="TonB-dep_rcpt-like"/>
</dbReference>
<feature type="chain" id="PRO_5009922639" evidence="12">
    <location>
        <begin position="19"/>
        <end position="995"/>
    </location>
</feature>
<evidence type="ECO:0000313" key="18">
    <source>
        <dbReference type="Proteomes" id="UP000184069"/>
    </source>
</evidence>
<dbReference type="PANTHER" id="PTHR30069">
    <property type="entry name" value="TONB-DEPENDENT OUTER MEMBRANE RECEPTOR"/>
    <property type="match status" value="1"/>
</dbReference>
<keyword evidence="17" id="KW-1185">Reference proteome</keyword>
<dbReference type="Gene3D" id="2.40.170.20">
    <property type="entry name" value="TonB-dependent receptor, beta-barrel domain"/>
    <property type="match status" value="1"/>
</dbReference>
<name>A0A1M6XZ09_9FLAO</name>
<feature type="signal peptide" evidence="12">
    <location>
        <begin position="1"/>
        <end position="18"/>
    </location>
</feature>
<organism evidence="16 18">
    <name type="scientific">Chryseobacterium contaminans</name>
    <dbReference type="NCBI Taxonomy" id="1423959"/>
    <lineage>
        <taxon>Bacteria</taxon>
        <taxon>Pseudomonadati</taxon>
        <taxon>Bacteroidota</taxon>
        <taxon>Flavobacteriia</taxon>
        <taxon>Flavobacteriales</taxon>
        <taxon>Weeksellaceae</taxon>
        <taxon>Chryseobacterium group</taxon>
        <taxon>Chryseobacterium</taxon>
    </lineage>
</organism>
<dbReference type="Pfam" id="PF00593">
    <property type="entry name" value="TonB_dep_Rec_b-barrel"/>
    <property type="match status" value="1"/>
</dbReference>
<reference evidence="16 18" key="2">
    <citation type="submission" date="2016-11" db="EMBL/GenBank/DDBJ databases">
        <authorList>
            <person name="Jaros S."/>
            <person name="Januszkiewicz K."/>
            <person name="Wedrychowicz H."/>
        </authorList>
    </citation>
    <scope>NUCLEOTIDE SEQUENCE [LARGE SCALE GENOMIC DNA]</scope>
    <source>
        <strain evidence="16 18">DSM 27621</strain>
    </source>
</reference>
<keyword evidence="2 10" id="KW-0813">Transport</keyword>
<evidence type="ECO:0000313" key="17">
    <source>
        <dbReference type="Proteomes" id="UP000093508"/>
    </source>
</evidence>
<evidence type="ECO:0000259" key="14">
    <source>
        <dbReference type="Pfam" id="PF07715"/>
    </source>
</evidence>
<evidence type="ECO:0000256" key="6">
    <source>
        <dbReference type="ARBA" id="ARBA00023077"/>
    </source>
</evidence>
<dbReference type="InterPro" id="IPR012910">
    <property type="entry name" value="Plug_dom"/>
</dbReference>
<dbReference type="Gene3D" id="2.170.130.10">
    <property type="entry name" value="TonB-dependent receptor, plug domain"/>
    <property type="match status" value="1"/>
</dbReference>
<evidence type="ECO:0000256" key="10">
    <source>
        <dbReference type="PROSITE-ProRule" id="PRU01360"/>
    </source>
</evidence>
<reference evidence="15 17" key="1">
    <citation type="submission" date="2016-07" db="EMBL/GenBank/DDBJ databases">
        <authorList>
            <person name="Jeong J.-J."/>
            <person name="Kim D.W."/>
            <person name="Sang M.K."/>
            <person name="Choi I.-G."/>
            <person name="Kim K.D."/>
        </authorList>
    </citation>
    <scope>NUCLEOTIDE SEQUENCE [LARGE SCALE GENOMIC DNA]</scope>
    <source>
        <strain evidence="15 17">C-26</strain>
    </source>
</reference>
<evidence type="ECO:0000256" key="5">
    <source>
        <dbReference type="ARBA" id="ARBA00022729"/>
    </source>
</evidence>
<dbReference type="SUPFAM" id="SSF56935">
    <property type="entry name" value="Porins"/>
    <property type="match status" value="1"/>
</dbReference>
<evidence type="ECO:0000256" key="2">
    <source>
        <dbReference type="ARBA" id="ARBA00022448"/>
    </source>
</evidence>
<dbReference type="AlphaFoldDB" id="A0A1M6XZ09"/>
<keyword evidence="8" id="KW-0675">Receptor</keyword>
<proteinExistence type="inferred from homology"/>
<evidence type="ECO:0000256" key="7">
    <source>
        <dbReference type="ARBA" id="ARBA00023136"/>
    </source>
</evidence>
<feature type="domain" description="TonB-dependent receptor-like beta-barrel" evidence="13">
    <location>
        <begin position="415"/>
        <end position="816"/>
    </location>
</feature>
<feature type="domain" description="TonB-dependent receptor plug" evidence="14">
    <location>
        <begin position="141"/>
        <end position="256"/>
    </location>
</feature>
<evidence type="ECO:0000256" key="3">
    <source>
        <dbReference type="ARBA" id="ARBA00022452"/>
    </source>
</evidence>
<dbReference type="RefSeq" id="WP_066693399.1">
    <property type="nucleotide sequence ID" value="NZ_FRBM01000002.1"/>
</dbReference>
<dbReference type="NCBIfam" id="TIGR04056">
    <property type="entry name" value="OMP_RagA_SusC"/>
    <property type="match status" value="1"/>
</dbReference>
<dbReference type="InterPro" id="IPR000531">
    <property type="entry name" value="Beta-barrel_TonB"/>
</dbReference>
<keyword evidence="9 10" id="KW-0998">Cell outer membrane</keyword>
<keyword evidence="7 10" id="KW-0472">Membrane</keyword>
<dbReference type="PANTHER" id="PTHR30069:SF29">
    <property type="entry name" value="HEMOGLOBIN AND HEMOGLOBIN-HAPTOGLOBIN-BINDING PROTEIN 1-RELATED"/>
    <property type="match status" value="1"/>
</dbReference>
<dbReference type="NCBIfam" id="TIGR04057">
    <property type="entry name" value="SusC_RagA_signa"/>
    <property type="match status" value="1"/>
</dbReference>
<keyword evidence="3 10" id="KW-1134">Transmembrane beta strand</keyword>
<dbReference type="InterPro" id="IPR036942">
    <property type="entry name" value="Beta-barrel_TonB_sf"/>
</dbReference>
<evidence type="ECO:0000313" key="16">
    <source>
        <dbReference type="EMBL" id="SHL11073.1"/>
    </source>
</evidence>
<dbReference type="InterPro" id="IPR023996">
    <property type="entry name" value="TonB-dep_OMP_SusC/RagA"/>
</dbReference>
<evidence type="ECO:0000259" key="13">
    <source>
        <dbReference type="Pfam" id="PF00593"/>
    </source>
</evidence>
<comment type="subcellular location">
    <subcellularLocation>
        <location evidence="1 10">Cell outer membrane</location>
        <topology evidence="1 10">Multi-pass membrane protein</topology>
    </subcellularLocation>
</comment>
<keyword evidence="4 10" id="KW-0812">Transmembrane</keyword>